<dbReference type="RefSeq" id="WP_186662328.1">
    <property type="nucleotide sequence ID" value="NZ_CP077095.1"/>
</dbReference>
<gene>
    <name evidence="1" type="ORF">HU772_010355</name>
</gene>
<evidence type="ECO:0000313" key="1">
    <source>
        <dbReference type="EMBL" id="QXI40441.1"/>
    </source>
</evidence>
<proteinExistence type="predicted"/>
<accession>A0A9E6PZX4</accession>
<dbReference type="EMBL" id="CP077095">
    <property type="protein sequence ID" value="QXI40441.1"/>
    <property type="molecule type" value="Genomic_DNA"/>
</dbReference>
<organism evidence="1 2">
    <name type="scientific">Pseudomonas xantholysinigenes</name>
    <dbReference type="NCBI Taxonomy" id="2745490"/>
    <lineage>
        <taxon>Bacteria</taxon>
        <taxon>Pseudomonadati</taxon>
        <taxon>Pseudomonadota</taxon>
        <taxon>Gammaproteobacteria</taxon>
        <taxon>Pseudomonadales</taxon>
        <taxon>Pseudomonadaceae</taxon>
        <taxon>Pseudomonas</taxon>
    </lineage>
</organism>
<name>A0A9E6PZX4_9PSED</name>
<protein>
    <submittedName>
        <fullName evidence="1">Uncharacterized protein</fullName>
    </submittedName>
</protein>
<evidence type="ECO:0000313" key="2">
    <source>
        <dbReference type="Proteomes" id="UP000633418"/>
    </source>
</evidence>
<reference evidence="1 2" key="2">
    <citation type="journal article" date="2021" name="Microorganisms">
        <title>The Ever-Expanding Pseudomonas Genus: Description of 43 New Species and Partition of the Pseudomonas putida Group.</title>
        <authorList>
            <person name="Girard L."/>
            <person name="Lood C."/>
            <person name="Hofte M."/>
            <person name="Vandamme P."/>
            <person name="Rokni-Zadeh H."/>
            <person name="van Noort V."/>
            <person name="Lavigne R."/>
            <person name="De Mot R."/>
        </authorList>
    </citation>
    <scope>NUCLEOTIDE SEQUENCE [LARGE SCALE GENOMIC DNA]</scope>
    <source>
        <strain evidence="1 2">RW9S1A</strain>
    </source>
</reference>
<keyword evidence="2" id="KW-1185">Reference proteome</keyword>
<reference evidence="1 2" key="1">
    <citation type="journal article" date="2020" name="Microorganisms">
        <title>Reliable Identification of Environmental Pseudomonas Isolates Using the rpoD Gene.</title>
        <authorList>
            <consortium name="The Broad Institute Genome Sequencing Platform"/>
            <person name="Girard L."/>
            <person name="Lood C."/>
            <person name="Rokni-Zadeh H."/>
            <person name="van Noort V."/>
            <person name="Lavigne R."/>
            <person name="De Mot R."/>
        </authorList>
    </citation>
    <scope>NUCLEOTIDE SEQUENCE [LARGE SCALE GENOMIC DNA]</scope>
    <source>
        <strain evidence="1 2">RW9S1A</strain>
    </source>
</reference>
<sequence>MRPECIQAVTQAIGRSLSQQEIKGIENRVRQNMKQLAQTDPQWQSKSAADRLTEAAQKSARDLVAEADLKKKRVALTILAHDRIQSYMARFPDQPLEGLDRMLAFSSDGKSGIQSIESTTRAVRDEALSRMLDVIDVTKGKFMGLFQDQDGNLALVRELHGEDSGNPVAKAAAKSFQDVTESLRLRFNRAGGDVGKLDDWAMPRDHSQVKVARDRDQWVSDHVKWANRGKYMNEDGSPMNDQQLTEFLGHAWETLATGGLNKLQPGAVAGNGMRANRGSESRQIHYKDAESFIAAQQAYGERNLLELLIGHIDRAARDISLVEALGPNPNHQMRYWLEEGQKQQMDKALAVKGKKGEKAREKVEKQRKWIESLYEEVAGTREPPASAAIANGFDTYRALNVASRLGSAVLTSLTDQGTLGLTASMQGMPVMQVFANELRMLNPASSADRRLAQRAGLGLNQMIGSLNRWGADGLGTTEAISGRLAKFSQTAASKVMQVSGMNAITAGAQRAFGATMMDTIGSMTRRFQDFASMDAADAKRLQAMGITDADWSVWRLAQPEDWRGVGDQVLTAGSIYRVPDSQLTALAQQHKSTPKRLKDQAATKLLGSVLDETNMAIIEPGAREKAFMHGGFERGTVKGELARSFWQFKSFSISMMMRHFKRAMAQETGWGKAGYMAALMASTTVLGGMAIQLGELAMGRDPKNMLDDGLLGIPGLRFAAAAFLKGGSLGLYGDFLFSDQTQGGQSALASLGGPIAGDIESIFKLKGTAADGNVDSTGGNLVRLLKSHTPGANLWYTKAATDHMIFHQLQEYFSPGYLRNMRRRARKEFGQEFWWEPGETMPDRAPSLGAAVGEN</sequence>
<dbReference type="KEGG" id="pxn:HU772_010355"/>
<dbReference type="Proteomes" id="UP000633418">
    <property type="component" value="Chromosome"/>
</dbReference>
<dbReference type="AlphaFoldDB" id="A0A9E6PZX4"/>